<dbReference type="RefSeq" id="WP_338396027.1">
    <property type="nucleotide sequence ID" value="NZ_AP025320.1"/>
</dbReference>
<geneLocation type="plasmid" evidence="1 2">
    <name>pFA6</name>
</geneLocation>
<accession>A0AAU9D9Z1</accession>
<dbReference type="KEGG" id="fax:FUAX_51600"/>
<evidence type="ECO:0000313" key="1">
    <source>
        <dbReference type="EMBL" id="BDD12728.1"/>
    </source>
</evidence>
<reference evidence="1 2" key="1">
    <citation type="submission" date="2021-12" db="EMBL/GenBank/DDBJ databases">
        <title>Genome sequencing of bacteria with rrn-lacking chromosome and rrn-plasmid.</title>
        <authorList>
            <person name="Anda M."/>
            <person name="Iwasaki W."/>
        </authorList>
    </citation>
    <scope>NUCLEOTIDE SEQUENCE [LARGE SCALE GENOMIC DNA]</scope>
    <source>
        <strain evidence="1 2">DSM 100852</strain>
        <plasmid evidence="1 2">pFA6</plasmid>
    </source>
</reference>
<gene>
    <name evidence="1" type="ORF">FUAX_51600</name>
</gene>
<organism evidence="1 2">
    <name type="scientific">Fulvitalea axinellae</name>
    <dbReference type="NCBI Taxonomy" id="1182444"/>
    <lineage>
        <taxon>Bacteria</taxon>
        <taxon>Pseudomonadati</taxon>
        <taxon>Bacteroidota</taxon>
        <taxon>Cytophagia</taxon>
        <taxon>Cytophagales</taxon>
        <taxon>Persicobacteraceae</taxon>
        <taxon>Fulvitalea</taxon>
    </lineage>
</organism>
<keyword evidence="1" id="KW-0614">Plasmid</keyword>
<dbReference type="AlphaFoldDB" id="A0AAU9D9Z1"/>
<evidence type="ECO:0000313" key="2">
    <source>
        <dbReference type="Proteomes" id="UP001348817"/>
    </source>
</evidence>
<dbReference type="EMBL" id="AP025320">
    <property type="protein sequence ID" value="BDD12728.1"/>
    <property type="molecule type" value="Genomic_DNA"/>
</dbReference>
<evidence type="ECO:0008006" key="3">
    <source>
        <dbReference type="Google" id="ProtNLM"/>
    </source>
</evidence>
<protein>
    <recommendedName>
        <fullName evidence="3">Outer membrane protein beta-barrel domain-containing protein</fullName>
    </recommendedName>
</protein>
<proteinExistence type="predicted"/>
<name>A0AAU9D9Z1_9BACT</name>
<keyword evidence="2" id="KW-1185">Reference proteome</keyword>
<dbReference type="Proteomes" id="UP001348817">
    <property type="component" value="Plasmid pFA6"/>
</dbReference>
<sequence>MLRGGLYYKQDFRGQDIDLGNESGLTITQVNTGSVFLGVSRVRVNSMDVRTNKFRNQKGFAMLSWYADVMYAPYITHNGSYFSPDPTQPKQSASESPVGFRIGLSGSGSLMTSSRFGQGFELEYARIPGVGKTVEAYTMSYKLFLYK</sequence>